<comment type="caution">
    <text evidence="2">The sequence shown here is derived from an EMBL/GenBank/DDBJ whole genome shotgun (WGS) entry which is preliminary data.</text>
</comment>
<organism evidence="2">
    <name type="scientific">bioreactor metagenome</name>
    <dbReference type="NCBI Taxonomy" id="1076179"/>
    <lineage>
        <taxon>unclassified sequences</taxon>
        <taxon>metagenomes</taxon>
        <taxon>ecological metagenomes</taxon>
    </lineage>
</organism>
<evidence type="ECO:0000313" key="2">
    <source>
        <dbReference type="EMBL" id="MPN55342.1"/>
    </source>
</evidence>
<dbReference type="PROSITE" id="PS51464">
    <property type="entry name" value="SIS"/>
    <property type="match status" value="1"/>
</dbReference>
<name>A0A645IWU5_9ZZZZ</name>
<feature type="domain" description="SIS" evidence="1">
    <location>
        <begin position="1"/>
        <end position="90"/>
    </location>
</feature>
<dbReference type="InterPro" id="IPR046348">
    <property type="entry name" value="SIS_dom_sf"/>
</dbReference>
<dbReference type="EC" id="5.3.1.28" evidence="2"/>
<sequence>MFLFRFEKKLEPEDLVIAIYGSENSKNVIKAVEYAKSIGTQVIWITGYNGGNLKSPADCRMYENIDDMQIAEDIHIMFDHMLLPEMSIQQ</sequence>
<keyword evidence="2" id="KW-0413">Isomerase</keyword>
<accession>A0A645IWU5</accession>
<dbReference type="PANTHER" id="PTHR30390">
    <property type="entry name" value="SEDOHEPTULOSE 7-PHOSPHATE ISOMERASE / DNAA INITIATOR-ASSOCIATING FACTOR FOR REPLICATION INITIATION"/>
    <property type="match status" value="1"/>
</dbReference>
<dbReference type="InterPro" id="IPR001347">
    <property type="entry name" value="SIS_dom"/>
</dbReference>
<gene>
    <name evidence="2" type="primary">gmhA_20</name>
    <name evidence="2" type="ORF">SDC9_203024</name>
</gene>
<dbReference type="SUPFAM" id="SSF53697">
    <property type="entry name" value="SIS domain"/>
    <property type="match status" value="1"/>
</dbReference>
<dbReference type="GO" id="GO:0097367">
    <property type="term" value="F:carbohydrate derivative binding"/>
    <property type="evidence" value="ECO:0007669"/>
    <property type="project" value="InterPro"/>
</dbReference>
<dbReference type="GO" id="GO:0016853">
    <property type="term" value="F:isomerase activity"/>
    <property type="evidence" value="ECO:0007669"/>
    <property type="project" value="UniProtKB-KW"/>
</dbReference>
<proteinExistence type="predicted"/>
<protein>
    <submittedName>
        <fullName evidence="2">Phosphoheptose isomerase</fullName>
        <ecNumber evidence="2">5.3.1.28</ecNumber>
    </submittedName>
</protein>
<reference evidence="2" key="1">
    <citation type="submission" date="2019-08" db="EMBL/GenBank/DDBJ databases">
        <authorList>
            <person name="Kucharzyk K."/>
            <person name="Murdoch R.W."/>
            <person name="Higgins S."/>
            <person name="Loffler F."/>
        </authorList>
    </citation>
    <scope>NUCLEOTIDE SEQUENCE</scope>
</reference>
<evidence type="ECO:0000259" key="1">
    <source>
        <dbReference type="PROSITE" id="PS51464"/>
    </source>
</evidence>
<dbReference type="AlphaFoldDB" id="A0A645IWU5"/>
<dbReference type="PANTHER" id="PTHR30390:SF8">
    <property type="entry name" value="SUGAR ISOMERASE (SIS)"/>
    <property type="match status" value="1"/>
</dbReference>
<dbReference type="GO" id="GO:1901135">
    <property type="term" value="P:carbohydrate derivative metabolic process"/>
    <property type="evidence" value="ECO:0007669"/>
    <property type="project" value="InterPro"/>
</dbReference>
<dbReference type="InterPro" id="IPR050099">
    <property type="entry name" value="SIS_GmhA/DiaA_subfam"/>
</dbReference>
<dbReference type="Gene3D" id="3.40.50.10490">
    <property type="entry name" value="Glucose-6-phosphate isomerase like protein, domain 1"/>
    <property type="match status" value="1"/>
</dbReference>
<dbReference type="Pfam" id="PF01380">
    <property type="entry name" value="SIS"/>
    <property type="match status" value="1"/>
</dbReference>
<dbReference type="EMBL" id="VSSQ01124464">
    <property type="protein sequence ID" value="MPN55342.1"/>
    <property type="molecule type" value="Genomic_DNA"/>
</dbReference>